<evidence type="ECO:0000313" key="2">
    <source>
        <dbReference type="EnsemblMetazoa" id="ACOM039470-PA.1"/>
    </source>
</evidence>
<sequence>MYGTIKDGASSTNMSSVRAGRSGVTGASAEPAAAFLPSIPPWFSIAAPAAAATGELPTTPGELSRLRELNCAPGLALAFARMPALLAFASRLAALLFTFGDVTPAEARFVAPRCAPPPLFIIVLVSIITSVGSLPPAAPPAALFISSDFCPLRLTGVFALATPPATVAAAAAGTASFSFAKPPSSTRISLLLVAGLVALSAAATGSPLSRFWGDSSPSESELILTVLLLVSFSDRTVAPSSSAFDSLCPLVGAAAAASCSSPPSTSIGSSSSTSVTCCCGCLAATTGGSSSPPAEPFAVPFSASTATTSPSSSSSSTSMVSISSDSLLVDSFFSSVACFDGSVASPSPLRLLGSVASLLLSAALEDKWEKPANDCRAQ</sequence>
<evidence type="ECO:0000256" key="1">
    <source>
        <dbReference type="SAM" id="MobiDB-lite"/>
    </source>
</evidence>
<dbReference type="EnsemblMetazoa" id="ACOM039470-RA">
    <property type="protein sequence ID" value="ACOM039470-PA.1"/>
    <property type="gene ID" value="ACOM039470"/>
</dbReference>
<feature type="region of interest" description="Disordered" evidence="1">
    <location>
        <begin position="1"/>
        <end position="21"/>
    </location>
</feature>
<dbReference type="Proteomes" id="UP000075882">
    <property type="component" value="Unassembled WGS sequence"/>
</dbReference>
<reference evidence="2" key="1">
    <citation type="submission" date="2022-08" db="UniProtKB">
        <authorList>
            <consortium name="EnsemblMetazoa"/>
        </authorList>
    </citation>
    <scope>IDENTIFICATION</scope>
</reference>
<proteinExistence type="predicted"/>
<accession>A0A8W7PXR8</accession>
<organism evidence="2">
    <name type="scientific">Anopheles coluzzii</name>
    <name type="common">African malaria mosquito</name>
    <dbReference type="NCBI Taxonomy" id="1518534"/>
    <lineage>
        <taxon>Eukaryota</taxon>
        <taxon>Metazoa</taxon>
        <taxon>Ecdysozoa</taxon>
        <taxon>Arthropoda</taxon>
        <taxon>Hexapoda</taxon>
        <taxon>Insecta</taxon>
        <taxon>Pterygota</taxon>
        <taxon>Neoptera</taxon>
        <taxon>Endopterygota</taxon>
        <taxon>Diptera</taxon>
        <taxon>Nematocera</taxon>
        <taxon>Culicoidea</taxon>
        <taxon>Culicidae</taxon>
        <taxon>Anophelinae</taxon>
        <taxon>Anopheles</taxon>
    </lineage>
</organism>
<protein>
    <submittedName>
        <fullName evidence="2">Uncharacterized protein</fullName>
    </submittedName>
</protein>
<dbReference type="AlphaFoldDB" id="A0A8W7PXR8"/>
<name>A0A8W7PXR8_ANOCL</name>